<dbReference type="EMBL" id="QZWG01000018">
    <property type="protein sequence ID" value="RZB52889.1"/>
    <property type="molecule type" value="Genomic_DNA"/>
</dbReference>
<evidence type="ECO:0000313" key="2">
    <source>
        <dbReference type="Proteomes" id="UP000289340"/>
    </source>
</evidence>
<comment type="caution">
    <text evidence="1">The sequence shown here is derived from an EMBL/GenBank/DDBJ whole genome shotgun (WGS) entry which is preliminary data.</text>
</comment>
<proteinExistence type="predicted"/>
<reference evidence="1 2" key="1">
    <citation type="submission" date="2018-09" db="EMBL/GenBank/DDBJ databases">
        <title>A high-quality reference genome of wild soybean provides a powerful tool to mine soybean genomes.</title>
        <authorList>
            <person name="Xie M."/>
            <person name="Chung C.Y.L."/>
            <person name="Li M.-W."/>
            <person name="Wong F.-L."/>
            <person name="Chan T.-F."/>
            <person name="Lam H.-M."/>
        </authorList>
    </citation>
    <scope>NUCLEOTIDE SEQUENCE [LARGE SCALE GENOMIC DNA]</scope>
    <source>
        <strain evidence="2">cv. W05</strain>
        <tissue evidence="1">Hypocotyl of etiolated seedlings</tissue>
    </source>
</reference>
<evidence type="ECO:0000313" key="1">
    <source>
        <dbReference type="EMBL" id="RZB52889.1"/>
    </source>
</evidence>
<organism evidence="1 2">
    <name type="scientific">Glycine soja</name>
    <name type="common">Wild soybean</name>
    <dbReference type="NCBI Taxonomy" id="3848"/>
    <lineage>
        <taxon>Eukaryota</taxon>
        <taxon>Viridiplantae</taxon>
        <taxon>Streptophyta</taxon>
        <taxon>Embryophyta</taxon>
        <taxon>Tracheophyta</taxon>
        <taxon>Spermatophyta</taxon>
        <taxon>Magnoliopsida</taxon>
        <taxon>eudicotyledons</taxon>
        <taxon>Gunneridae</taxon>
        <taxon>Pentapetalae</taxon>
        <taxon>rosids</taxon>
        <taxon>fabids</taxon>
        <taxon>Fabales</taxon>
        <taxon>Fabaceae</taxon>
        <taxon>Papilionoideae</taxon>
        <taxon>50 kb inversion clade</taxon>
        <taxon>NPAAA clade</taxon>
        <taxon>indigoferoid/millettioid clade</taxon>
        <taxon>Phaseoleae</taxon>
        <taxon>Glycine</taxon>
        <taxon>Glycine subgen. Soja</taxon>
    </lineage>
</organism>
<keyword evidence="2" id="KW-1185">Reference proteome</keyword>
<dbReference type="EMBL" id="QZWG01000018">
    <property type="protein sequence ID" value="RZB52890.1"/>
    <property type="molecule type" value="Genomic_DNA"/>
</dbReference>
<name>A0A445FVF7_GLYSO</name>
<sequence>MHYFLKDKGWTHLHLEDVAECRLVFNHWRKTLKIEAGWKHFCKTLSFTTDMKIVFEFIDPDVNCVLYWSCV</sequence>
<gene>
    <name evidence="1" type="ORF">D0Y65_049090</name>
</gene>
<protein>
    <submittedName>
        <fullName evidence="1">Uncharacterized protein</fullName>
    </submittedName>
</protein>
<dbReference type="AlphaFoldDB" id="A0A445FVF7"/>
<accession>A0A445FVF7</accession>
<dbReference type="Proteomes" id="UP000289340">
    <property type="component" value="Chromosome 18"/>
</dbReference>